<comment type="caution">
    <text evidence="2">The sequence shown here is derived from an EMBL/GenBank/DDBJ whole genome shotgun (WGS) entry which is preliminary data.</text>
</comment>
<accession>A0A8T0F3U3</accession>
<reference evidence="2" key="1">
    <citation type="journal article" date="2020" name="bioRxiv">
        <title>Chromosome-level reference genome of the European wasp spider Argiope bruennichi: a resource for studies on range expansion and evolutionary adaptation.</title>
        <authorList>
            <person name="Sheffer M.M."/>
            <person name="Hoppe A."/>
            <person name="Krehenwinkel H."/>
            <person name="Uhl G."/>
            <person name="Kuss A.W."/>
            <person name="Jensen L."/>
            <person name="Jensen C."/>
            <person name="Gillespie R.G."/>
            <person name="Hoff K.J."/>
            <person name="Prost S."/>
        </authorList>
    </citation>
    <scope>NUCLEOTIDE SEQUENCE</scope>
</reference>
<proteinExistence type="predicted"/>
<keyword evidence="3" id="KW-1185">Reference proteome</keyword>
<sequence length="88" mass="9832">MWRLGVRRAGATLQQVPLTGAVPRVGARPIADRSPSDAMLSLEWVAWEAALIGWKTPPKAKYCRENDSKTSTREGKLQRTLKREVKST</sequence>
<dbReference type="AlphaFoldDB" id="A0A8T0F3U3"/>
<dbReference type="EMBL" id="JABXBU010001047">
    <property type="protein sequence ID" value="KAF8784090.1"/>
    <property type="molecule type" value="Genomic_DNA"/>
</dbReference>
<gene>
    <name evidence="2" type="ORF">HNY73_011685</name>
</gene>
<protein>
    <submittedName>
        <fullName evidence="2">Uncharacterized protein</fullName>
    </submittedName>
</protein>
<reference evidence="2" key="2">
    <citation type="submission" date="2020-06" db="EMBL/GenBank/DDBJ databases">
        <authorList>
            <person name="Sheffer M."/>
        </authorList>
    </citation>
    <scope>NUCLEOTIDE SEQUENCE</scope>
</reference>
<name>A0A8T0F3U3_ARGBR</name>
<evidence type="ECO:0000256" key="1">
    <source>
        <dbReference type="SAM" id="MobiDB-lite"/>
    </source>
</evidence>
<evidence type="ECO:0000313" key="2">
    <source>
        <dbReference type="EMBL" id="KAF8784090.1"/>
    </source>
</evidence>
<feature type="region of interest" description="Disordered" evidence="1">
    <location>
        <begin position="61"/>
        <end position="88"/>
    </location>
</feature>
<feature type="compositionally biased region" description="Basic and acidic residues" evidence="1">
    <location>
        <begin position="62"/>
        <end position="88"/>
    </location>
</feature>
<organism evidence="2 3">
    <name type="scientific">Argiope bruennichi</name>
    <name type="common">Wasp spider</name>
    <name type="synonym">Aranea bruennichi</name>
    <dbReference type="NCBI Taxonomy" id="94029"/>
    <lineage>
        <taxon>Eukaryota</taxon>
        <taxon>Metazoa</taxon>
        <taxon>Ecdysozoa</taxon>
        <taxon>Arthropoda</taxon>
        <taxon>Chelicerata</taxon>
        <taxon>Arachnida</taxon>
        <taxon>Araneae</taxon>
        <taxon>Araneomorphae</taxon>
        <taxon>Entelegynae</taxon>
        <taxon>Araneoidea</taxon>
        <taxon>Araneidae</taxon>
        <taxon>Argiope</taxon>
    </lineage>
</organism>
<evidence type="ECO:0000313" key="3">
    <source>
        <dbReference type="Proteomes" id="UP000807504"/>
    </source>
</evidence>
<dbReference type="Proteomes" id="UP000807504">
    <property type="component" value="Unassembled WGS sequence"/>
</dbReference>